<evidence type="ECO:0000313" key="3">
    <source>
        <dbReference type="Proteomes" id="UP001497444"/>
    </source>
</evidence>
<dbReference type="InterPro" id="IPR029058">
    <property type="entry name" value="AB_hydrolase_fold"/>
</dbReference>
<organism evidence="2 3">
    <name type="scientific">Sphagnum jensenii</name>
    <dbReference type="NCBI Taxonomy" id="128206"/>
    <lineage>
        <taxon>Eukaryota</taxon>
        <taxon>Viridiplantae</taxon>
        <taxon>Streptophyta</taxon>
        <taxon>Embryophyta</taxon>
        <taxon>Bryophyta</taxon>
        <taxon>Sphagnophytina</taxon>
        <taxon>Sphagnopsida</taxon>
        <taxon>Sphagnales</taxon>
        <taxon>Sphagnaceae</taxon>
        <taxon>Sphagnum</taxon>
    </lineage>
</organism>
<evidence type="ECO:0000256" key="1">
    <source>
        <dbReference type="SAM" id="MobiDB-lite"/>
    </source>
</evidence>
<feature type="compositionally biased region" description="Basic and acidic residues" evidence="1">
    <location>
        <begin position="751"/>
        <end position="761"/>
    </location>
</feature>
<name>A0ABP0X9A6_9BRYO</name>
<sequence length="761" mass="87209">MDTTQTKARYGGTSTEDEGKTEEATNDESGEDEKLYGQFGSLLLLQLIHEEFRDSRSLSNNIGYFLLRKSQEGVSFDKGGVLGVVRMVQHDLVPELRQDLPNLPASLQEYLSEPIGSWKRFLSTNLRVNDVDLSRLVKSFELEHVTQEVDADLRYLIQPSKIQPETDHDTGQRYGKCAVAAAWSRGNCMDDGLACHLLPRFYLLQALCDKLPILTSTYETSAQYRMSREISGFFALILDAASAMQVMYVSEVVDRFLVPYLQSQSQLAKSLRDYLPKRHQSWEYFLDRMQFNDEEKDLFGLNCVPSPMDSLRLLEACKSLIEDFKCKYLAKVVSKIRGTNTDNVLWVPEGRTEVDGLYVTEVRDTNTDNVFRVPERHTEVDSSTQQIGMSQKMEMGIPDEGGRSRREESPLKHVEILSVDTTLQHHHLRFVEEINKKLKPLAQEASAGEVLLYSHGYNVNHRDAIKQAAQLKHYLKFKGLVIVYSWPSNGTLWGYEHDENVIEQSAPRLREFITTLLTEVKEVKKVHILAHDMGNRALIEALRNFQKSDSSSLVKGNTSHSSNRQNIVQLDVKGALENVIFLAPDAMRARFEDMDLNNMYNWRREKDLPCIRFTIYSSAADRKLHLSWRSHGQNQLVDTQSLLQMENREAYSRFTQPIEVIDTSGVDSNMSPQHSYVSLDHKFLHDDIAGDIQNLLSLKQPAADRCKNFNEQGRSLVQREEGPSNFYAFGPSRLKDMNWKLKEESTEQEEKEAMPKRLRVD</sequence>
<dbReference type="PANTHER" id="PTHR36513:SF1">
    <property type="entry name" value="TRANSMEMBRANE PROTEIN"/>
    <property type="match status" value="1"/>
</dbReference>
<reference evidence="2" key="1">
    <citation type="submission" date="2024-02" db="EMBL/GenBank/DDBJ databases">
        <authorList>
            <consortium name="ELIXIR-Norway"/>
            <consortium name="Elixir Norway"/>
        </authorList>
    </citation>
    <scope>NUCLEOTIDE SEQUENCE</scope>
</reference>
<dbReference type="EMBL" id="OZ020102">
    <property type="protein sequence ID" value="CAK9275704.1"/>
    <property type="molecule type" value="Genomic_DNA"/>
</dbReference>
<dbReference type="Gene3D" id="3.40.50.1820">
    <property type="entry name" value="alpha/beta hydrolase"/>
    <property type="match status" value="1"/>
</dbReference>
<gene>
    <name evidence="2" type="ORF">CSSPJE1EN1_LOCUS21182</name>
</gene>
<keyword evidence="3" id="KW-1185">Reference proteome</keyword>
<dbReference type="Proteomes" id="UP001497444">
    <property type="component" value="Chromosome 7"/>
</dbReference>
<proteinExistence type="predicted"/>
<dbReference type="InterPro" id="IPR010297">
    <property type="entry name" value="DUF900_hydrolase"/>
</dbReference>
<feature type="region of interest" description="Disordered" evidence="1">
    <location>
        <begin position="1"/>
        <end position="32"/>
    </location>
</feature>
<dbReference type="SUPFAM" id="SSF53474">
    <property type="entry name" value="alpha/beta-Hydrolases"/>
    <property type="match status" value="1"/>
</dbReference>
<evidence type="ECO:0000313" key="2">
    <source>
        <dbReference type="EMBL" id="CAK9275704.1"/>
    </source>
</evidence>
<protein>
    <submittedName>
        <fullName evidence="2">Uncharacterized protein</fullName>
    </submittedName>
</protein>
<dbReference type="Pfam" id="PF05990">
    <property type="entry name" value="DUF900"/>
    <property type="match status" value="1"/>
</dbReference>
<feature type="region of interest" description="Disordered" evidence="1">
    <location>
        <begin position="741"/>
        <end position="761"/>
    </location>
</feature>
<accession>A0ABP0X9A6</accession>
<dbReference type="PANTHER" id="PTHR36513">
    <property type="entry name" value="ABC TRANSMEMBRANE TYPE-1 DOMAIN-CONTAINING PROTEIN"/>
    <property type="match status" value="1"/>
</dbReference>